<reference evidence="1 2" key="1">
    <citation type="submission" date="2024-04" db="EMBL/GenBank/DDBJ databases">
        <title>WGS of bacteria from Torrens River.</title>
        <authorList>
            <person name="Wyrsch E.R."/>
            <person name="Drigo B."/>
        </authorList>
    </citation>
    <scope>NUCLEOTIDE SEQUENCE [LARGE SCALE GENOMIC DNA]</scope>
    <source>
        <strain evidence="1 2">TWI391</strain>
    </source>
</reference>
<evidence type="ECO:0000313" key="1">
    <source>
        <dbReference type="EMBL" id="MEN5378311.1"/>
    </source>
</evidence>
<protein>
    <submittedName>
        <fullName evidence="1">Uncharacterized protein</fullName>
    </submittedName>
</protein>
<sequence>MAVTVLSATVWATTPKTEQATAALPLTQTKANTNFTVIGQWWTPSDVANWPVIYLDLTTGNQSLSNGGQIILSRFVNATIRANAGFEIRTVMADMSAVSASDWSAANVVTSLEKNEWYEFDLSTISILPIQPITVMVGNSSGALYALTLNSFNDIQQKIVNGQIQMKTDLNIEYKVL</sequence>
<keyword evidence="2" id="KW-1185">Reference proteome</keyword>
<dbReference type="RefSeq" id="WP_221197906.1">
    <property type="nucleotide sequence ID" value="NZ_JBDJLH010000001.1"/>
</dbReference>
<name>A0ABV0BUC4_9SPHI</name>
<accession>A0ABV0BUC4</accession>
<organism evidence="1 2">
    <name type="scientific">Sphingobacterium kitahiroshimense</name>
    <dbReference type="NCBI Taxonomy" id="470446"/>
    <lineage>
        <taxon>Bacteria</taxon>
        <taxon>Pseudomonadati</taxon>
        <taxon>Bacteroidota</taxon>
        <taxon>Sphingobacteriia</taxon>
        <taxon>Sphingobacteriales</taxon>
        <taxon>Sphingobacteriaceae</taxon>
        <taxon>Sphingobacterium</taxon>
    </lineage>
</organism>
<evidence type="ECO:0000313" key="2">
    <source>
        <dbReference type="Proteomes" id="UP001409291"/>
    </source>
</evidence>
<dbReference type="EMBL" id="JBDJNQ010000006">
    <property type="protein sequence ID" value="MEN5378311.1"/>
    <property type="molecule type" value="Genomic_DNA"/>
</dbReference>
<comment type="caution">
    <text evidence="1">The sequence shown here is derived from an EMBL/GenBank/DDBJ whole genome shotgun (WGS) entry which is preliminary data.</text>
</comment>
<dbReference type="Proteomes" id="UP001409291">
    <property type="component" value="Unassembled WGS sequence"/>
</dbReference>
<proteinExistence type="predicted"/>
<gene>
    <name evidence="1" type="ORF">ABE541_13685</name>
</gene>